<accession>A0A0D2PP49</accession>
<protein>
    <submittedName>
        <fullName evidence="2">Uncharacterized protein</fullName>
    </submittedName>
</protein>
<feature type="compositionally biased region" description="Basic and acidic residues" evidence="1">
    <location>
        <begin position="183"/>
        <end position="204"/>
    </location>
</feature>
<feature type="compositionally biased region" description="Polar residues" evidence="1">
    <location>
        <begin position="281"/>
        <end position="302"/>
    </location>
</feature>
<feature type="compositionally biased region" description="Basic and acidic residues" evidence="1">
    <location>
        <begin position="163"/>
        <end position="172"/>
    </location>
</feature>
<name>A0A0D2PP49_HYPSF</name>
<feature type="compositionally biased region" description="Polar residues" evidence="1">
    <location>
        <begin position="109"/>
        <end position="125"/>
    </location>
</feature>
<organism evidence="2 3">
    <name type="scientific">Hypholoma sublateritium (strain FD-334 SS-4)</name>
    <dbReference type="NCBI Taxonomy" id="945553"/>
    <lineage>
        <taxon>Eukaryota</taxon>
        <taxon>Fungi</taxon>
        <taxon>Dikarya</taxon>
        <taxon>Basidiomycota</taxon>
        <taxon>Agaricomycotina</taxon>
        <taxon>Agaricomycetes</taxon>
        <taxon>Agaricomycetidae</taxon>
        <taxon>Agaricales</taxon>
        <taxon>Agaricineae</taxon>
        <taxon>Strophariaceae</taxon>
        <taxon>Hypholoma</taxon>
    </lineage>
</organism>
<dbReference type="EMBL" id="KN817518">
    <property type="protein sequence ID" value="KJA29986.1"/>
    <property type="molecule type" value="Genomic_DNA"/>
</dbReference>
<keyword evidence="3" id="KW-1185">Reference proteome</keyword>
<reference evidence="3" key="1">
    <citation type="submission" date="2014-04" db="EMBL/GenBank/DDBJ databases">
        <title>Evolutionary Origins and Diversification of the Mycorrhizal Mutualists.</title>
        <authorList>
            <consortium name="DOE Joint Genome Institute"/>
            <consortium name="Mycorrhizal Genomics Consortium"/>
            <person name="Kohler A."/>
            <person name="Kuo A."/>
            <person name="Nagy L.G."/>
            <person name="Floudas D."/>
            <person name="Copeland A."/>
            <person name="Barry K.W."/>
            <person name="Cichocki N."/>
            <person name="Veneault-Fourrey C."/>
            <person name="LaButti K."/>
            <person name="Lindquist E.A."/>
            <person name="Lipzen A."/>
            <person name="Lundell T."/>
            <person name="Morin E."/>
            <person name="Murat C."/>
            <person name="Riley R."/>
            <person name="Ohm R."/>
            <person name="Sun H."/>
            <person name="Tunlid A."/>
            <person name="Henrissat B."/>
            <person name="Grigoriev I.V."/>
            <person name="Hibbett D.S."/>
            <person name="Martin F."/>
        </authorList>
    </citation>
    <scope>NUCLEOTIDE SEQUENCE [LARGE SCALE GENOMIC DNA]</scope>
    <source>
        <strain evidence="3">FD-334 SS-4</strain>
    </source>
</reference>
<dbReference type="STRING" id="945553.A0A0D2PP49"/>
<evidence type="ECO:0000313" key="2">
    <source>
        <dbReference type="EMBL" id="KJA29986.1"/>
    </source>
</evidence>
<sequence length="745" mass="82340">MEQLSTILNRNKDQFITEYIHEQRQYRQIYASAGQVERNTWDTPKAGTAHSDSLSCSQMNKADDFVFNTPILQARTVKRRDSAESALPKRRSDHSDDRRTKLTGEQRTVHSRNAASESFNTLSTHSMHHDKTAKRLNAISGPKSSKAVHSPKRSVYESSSGDDEQKNRLAERRQRKKAKKSIMKPEIKTGNDKAQERGSKKTRESGAQAGFALMHGFSATNVGKNRLTLDYLTSNINSGVFRKGKASDATKVNGSFSKKPPRRREHFVESAFLNAKRKKQPPSTQIRSPTPSSFCGTSQSDLTTEEQRKFSQIRSQETRGESPERVPLEPSPRENEIRPKYNPDDSVIWDIERTSSLCVSQSSSNHGQGTILVSFPKIIKSKETGVSHGLMERPTRIPGSSAEPLKAASSMDILGQLGSTVSLGPSQSASQVVKAAPCPNETSGYFNSARKPLDTGKSAVSIPPANIVKEMLVESVDPRSLHTVEDTARNAPMAVTAVESVLFDDGYAELPSTGSRAYLSGFDASHLTTRSSRNPELEHVNSYWSEIAWGELDTGRADDLFEHDGFSTGLSDQIDFDAGDALSPILEILPVWERGLEFFCEEDYVHCDENRNPGADYMPVEMENLYDFVVPETFVDGLGSPEDQSPSYFFLPAEFSISDKQEDLSVVCENSYRALSDISAADISYVETDEGQCSPEADNFYQGRLLLHGFSAILSSASPGTNALSATEAEVAGLLKRNHWLPQKL</sequence>
<feature type="compositionally biased region" description="Basic and acidic residues" evidence="1">
    <location>
        <begin position="93"/>
        <end position="108"/>
    </location>
</feature>
<dbReference type="Proteomes" id="UP000054270">
    <property type="component" value="Unassembled WGS sequence"/>
</dbReference>
<feature type="compositionally biased region" description="Basic residues" evidence="1">
    <location>
        <begin position="173"/>
        <end position="182"/>
    </location>
</feature>
<feature type="compositionally biased region" description="Basic and acidic residues" evidence="1">
    <location>
        <begin position="316"/>
        <end position="341"/>
    </location>
</feature>
<feature type="region of interest" description="Disordered" evidence="1">
    <location>
        <begin position="244"/>
        <end position="341"/>
    </location>
</feature>
<proteinExistence type="predicted"/>
<dbReference type="OrthoDB" id="2537141at2759"/>
<dbReference type="AlphaFoldDB" id="A0A0D2PP49"/>
<gene>
    <name evidence="2" type="ORF">HYPSUDRAFT_250083</name>
</gene>
<evidence type="ECO:0000313" key="3">
    <source>
        <dbReference type="Proteomes" id="UP000054270"/>
    </source>
</evidence>
<feature type="region of interest" description="Disordered" evidence="1">
    <location>
        <begin position="77"/>
        <end position="205"/>
    </location>
</feature>
<evidence type="ECO:0000256" key="1">
    <source>
        <dbReference type="SAM" id="MobiDB-lite"/>
    </source>
</evidence>